<dbReference type="Pfam" id="PF13181">
    <property type="entry name" value="TPR_8"/>
    <property type="match status" value="4"/>
</dbReference>
<reference evidence="11" key="2">
    <citation type="submission" date="2021-08" db="EMBL/GenBank/DDBJ databases">
        <authorList>
            <person name="Gostincar C."/>
            <person name="Sun X."/>
            <person name="Song Z."/>
            <person name="Gunde-Cimerman N."/>
        </authorList>
    </citation>
    <scope>NUCLEOTIDE SEQUENCE</scope>
    <source>
        <strain evidence="11">EXF-9911</strain>
    </source>
</reference>
<evidence type="ECO:0000256" key="4">
    <source>
        <dbReference type="ARBA" id="ARBA00022803"/>
    </source>
</evidence>
<feature type="compositionally biased region" description="Polar residues" evidence="10">
    <location>
        <begin position="469"/>
        <end position="480"/>
    </location>
</feature>
<feature type="repeat" description="TPR" evidence="9">
    <location>
        <begin position="216"/>
        <end position="249"/>
    </location>
</feature>
<dbReference type="Proteomes" id="UP000779574">
    <property type="component" value="Unassembled WGS sequence"/>
</dbReference>
<dbReference type="Pfam" id="PF12895">
    <property type="entry name" value="ANAPC3"/>
    <property type="match status" value="1"/>
</dbReference>
<keyword evidence="3" id="KW-0677">Repeat</keyword>
<evidence type="ECO:0000313" key="11">
    <source>
        <dbReference type="EMBL" id="KAG9664041.1"/>
    </source>
</evidence>
<evidence type="ECO:0000256" key="7">
    <source>
        <dbReference type="ARBA" id="ARBA00023242"/>
    </source>
</evidence>
<feature type="repeat" description="TPR" evidence="9">
    <location>
        <begin position="288"/>
        <end position="321"/>
    </location>
</feature>
<proteinExistence type="inferred from homology"/>
<evidence type="ECO:0000256" key="1">
    <source>
        <dbReference type="ARBA" id="ARBA00004123"/>
    </source>
</evidence>
<dbReference type="GO" id="GO:0005634">
    <property type="term" value="C:nucleus"/>
    <property type="evidence" value="ECO:0007669"/>
    <property type="project" value="UniProtKB-SubCell"/>
</dbReference>
<dbReference type="GO" id="GO:0031490">
    <property type="term" value="F:chromatin DNA binding"/>
    <property type="evidence" value="ECO:0007669"/>
    <property type="project" value="TreeGrafter"/>
</dbReference>
<reference evidence="11" key="1">
    <citation type="journal article" date="2021" name="J Fungi (Basel)">
        <title>Virulence traits and population genomics of the black yeast Aureobasidium melanogenum.</title>
        <authorList>
            <person name="Cernosa A."/>
            <person name="Sun X."/>
            <person name="Gostincar C."/>
            <person name="Fang C."/>
            <person name="Gunde-Cimerman N."/>
            <person name="Song Z."/>
        </authorList>
    </citation>
    <scope>NUCLEOTIDE SEQUENCE</scope>
    <source>
        <strain evidence="11">EXF-9911</strain>
    </source>
</reference>
<feature type="region of interest" description="Disordered" evidence="10">
    <location>
        <begin position="404"/>
        <end position="492"/>
    </location>
</feature>
<dbReference type="PANTHER" id="PTHR14017">
    <property type="entry name" value="LYSINE-SPECIFIC DEMETHYLASE"/>
    <property type="match status" value="1"/>
</dbReference>
<evidence type="ECO:0000256" key="5">
    <source>
        <dbReference type="ARBA" id="ARBA00023015"/>
    </source>
</evidence>
<keyword evidence="4 9" id="KW-0802">TPR repeat</keyword>
<keyword evidence="6" id="KW-0804">Transcription</keyword>
<dbReference type="GO" id="GO:0000978">
    <property type="term" value="F:RNA polymerase II cis-regulatory region sequence-specific DNA binding"/>
    <property type="evidence" value="ECO:0007669"/>
    <property type="project" value="TreeGrafter"/>
</dbReference>
<evidence type="ECO:0000313" key="12">
    <source>
        <dbReference type="Proteomes" id="UP000779574"/>
    </source>
</evidence>
<evidence type="ECO:0000256" key="3">
    <source>
        <dbReference type="ARBA" id="ARBA00022737"/>
    </source>
</evidence>
<keyword evidence="2" id="KW-0678">Repressor</keyword>
<dbReference type="PROSITE" id="PS50293">
    <property type="entry name" value="TPR_REGION"/>
    <property type="match status" value="1"/>
</dbReference>
<feature type="region of interest" description="Disordered" evidence="10">
    <location>
        <begin position="1"/>
        <end position="29"/>
    </location>
</feature>
<keyword evidence="7" id="KW-0539">Nucleus</keyword>
<dbReference type="GO" id="GO:0017053">
    <property type="term" value="C:transcription repressor complex"/>
    <property type="evidence" value="ECO:0007669"/>
    <property type="project" value="TreeGrafter"/>
</dbReference>
<evidence type="ECO:0000256" key="2">
    <source>
        <dbReference type="ARBA" id="ARBA00022491"/>
    </source>
</evidence>
<dbReference type="PROSITE" id="PS50005">
    <property type="entry name" value="TPR"/>
    <property type="match status" value="7"/>
</dbReference>
<dbReference type="EMBL" id="JAHFXF010001718">
    <property type="protein sequence ID" value="KAG9664041.1"/>
    <property type="molecule type" value="Genomic_DNA"/>
</dbReference>
<feature type="repeat" description="TPR" evidence="9">
    <location>
        <begin position="38"/>
        <end position="71"/>
    </location>
</feature>
<feature type="repeat" description="TPR" evidence="9">
    <location>
        <begin position="179"/>
        <end position="212"/>
    </location>
</feature>
<comment type="caution">
    <text evidence="11">The sequence shown here is derived from an EMBL/GenBank/DDBJ whole genome shotgun (WGS) entry which is preliminary data.</text>
</comment>
<sequence length="492" mass="55968">MHPHHVVQQGRGQPNGHVALQPPHPAKPASHYLQQANEGIWLQLGSVSEMMGEYDSATQAYERALSFNNHSVQAMLAISCILRSKDQFPAAVEYLKQILRIEVANGEVWSALGHCYLMMDDLQQAYSAYQQALYHLPDPKEPKLWYGIGILYDRYGSLEHAEEAFSQVMRMDPRFEKANEIYFRLGIIYKQQQKFQQSLECFKYIVTDPPRPLSEEDIWFQIGHVYEQQKEYDSAKSAYMRVLDRDPNHAKVLQQLGWLHHQQSTSFSSQEQAIEYLEKSVNSDQTDAQSWYLLGRCYMSQQKYPKAYEAYQQAVYRDGRNPTFWCSIGVLYYQINQYRDALDAYSRAIRLNPNISEVWYDLGTLYESCNNQTNDALDAYSRAAELDPTNVHIKARLALLKGQPTNGLPNQAGAPLPQDVPPQAYQPGALGAGPPAPQWGAPPPGQAQAAQQPPPGADWSRNNRLADLQNPQNPGSQPQMLNPYDSRDRLAQ</sequence>
<dbReference type="FunFam" id="1.25.40.10:FF:000403">
    <property type="entry name" value="General transcriptional repressor, putative"/>
    <property type="match status" value="1"/>
</dbReference>
<dbReference type="AlphaFoldDB" id="A0A9P8DXW1"/>
<comment type="similarity">
    <text evidence="8">Belongs to the CYC8/SSN6 family.</text>
</comment>
<dbReference type="InterPro" id="IPR011990">
    <property type="entry name" value="TPR-like_helical_dom_sf"/>
</dbReference>
<feature type="non-terminal residue" evidence="11">
    <location>
        <position position="1"/>
    </location>
</feature>
<feature type="repeat" description="TPR" evidence="9">
    <location>
        <begin position="142"/>
        <end position="175"/>
    </location>
</feature>
<evidence type="ECO:0000256" key="6">
    <source>
        <dbReference type="ARBA" id="ARBA00023163"/>
    </source>
</evidence>
<evidence type="ECO:0000256" key="10">
    <source>
        <dbReference type="SAM" id="MobiDB-lite"/>
    </source>
</evidence>
<feature type="compositionally biased region" description="Pro residues" evidence="10">
    <location>
        <begin position="434"/>
        <end position="445"/>
    </location>
</feature>
<organism evidence="11 12">
    <name type="scientific">Aureobasidium melanogenum</name>
    <name type="common">Aureobasidium pullulans var. melanogenum</name>
    <dbReference type="NCBI Taxonomy" id="46634"/>
    <lineage>
        <taxon>Eukaryota</taxon>
        <taxon>Fungi</taxon>
        <taxon>Dikarya</taxon>
        <taxon>Ascomycota</taxon>
        <taxon>Pezizomycotina</taxon>
        <taxon>Dothideomycetes</taxon>
        <taxon>Dothideomycetidae</taxon>
        <taxon>Dothideales</taxon>
        <taxon>Saccotheciaceae</taxon>
        <taxon>Aureobasidium</taxon>
    </lineage>
</organism>
<protein>
    <submittedName>
        <fullName evidence="11">TPR-like protein</fullName>
    </submittedName>
</protein>
<dbReference type="InterPro" id="IPR019734">
    <property type="entry name" value="TPR_rpt"/>
</dbReference>
<dbReference type="Gene3D" id="1.25.40.10">
    <property type="entry name" value="Tetratricopeptide repeat domain"/>
    <property type="match status" value="3"/>
</dbReference>
<dbReference type="SUPFAM" id="SSF48452">
    <property type="entry name" value="TPR-like"/>
    <property type="match status" value="1"/>
</dbReference>
<dbReference type="Pfam" id="PF14559">
    <property type="entry name" value="TPR_19"/>
    <property type="match status" value="1"/>
</dbReference>
<comment type="subcellular location">
    <subcellularLocation>
        <location evidence="1">Nucleus</location>
    </subcellularLocation>
</comment>
<keyword evidence="5" id="KW-0805">Transcription regulation</keyword>
<dbReference type="PANTHER" id="PTHR14017:SF1">
    <property type="entry name" value="LD02225P"/>
    <property type="match status" value="1"/>
</dbReference>
<dbReference type="SMART" id="SM00028">
    <property type="entry name" value="TPR"/>
    <property type="match status" value="10"/>
</dbReference>
<feature type="repeat" description="TPR" evidence="9">
    <location>
        <begin position="106"/>
        <end position="139"/>
    </location>
</feature>
<accession>A0A9P8DXW1</accession>
<dbReference type="GO" id="GO:0000122">
    <property type="term" value="P:negative regulation of transcription by RNA polymerase II"/>
    <property type="evidence" value="ECO:0007669"/>
    <property type="project" value="TreeGrafter"/>
</dbReference>
<name>A0A9P8DXW1_AURME</name>
<dbReference type="InterPro" id="IPR051630">
    <property type="entry name" value="Corepressor-Demethylase"/>
</dbReference>
<feature type="compositionally biased region" description="Low complexity" evidence="10">
    <location>
        <begin position="421"/>
        <end position="433"/>
    </location>
</feature>
<feature type="repeat" description="TPR" evidence="9">
    <location>
        <begin position="322"/>
        <end position="355"/>
    </location>
</feature>
<dbReference type="SUPFAM" id="SSF81901">
    <property type="entry name" value="HCP-like"/>
    <property type="match status" value="1"/>
</dbReference>
<dbReference type="FunFam" id="1.25.40.10:FF:000078">
    <property type="entry name" value="Transcriptional corepressor Cyc8"/>
    <property type="match status" value="1"/>
</dbReference>
<evidence type="ECO:0000256" key="9">
    <source>
        <dbReference type="PROSITE-ProRule" id="PRU00339"/>
    </source>
</evidence>
<evidence type="ECO:0000256" key="8">
    <source>
        <dbReference type="ARBA" id="ARBA00061082"/>
    </source>
</evidence>
<gene>
    <name evidence="11" type="ORF">KCU76_g18748</name>
</gene>